<reference evidence="6" key="13">
    <citation type="submission" date="2021-03" db="EMBL/GenBank/DDBJ databases">
        <authorList>
            <consortium name="NCBI Pathogen Detection Project"/>
        </authorList>
    </citation>
    <scope>NUCLEOTIDE SEQUENCE</scope>
    <source>
        <strain evidence="6">Escherichia coli</strain>
    </source>
</reference>
<dbReference type="EMBL" id="JACCJF010000009">
    <property type="protein sequence ID" value="MBZ4693470.1"/>
    <property type="molecule type" value="Genomic_DNA"/>
</dbReference>
<evidence type="ECO:0000259" key="1">
    <source>
        <dbReference type="Pfam" id="PF18746"/>
    </source>
</evidence>
<reference evidence="11 17" key="4">
    <citation type="submission" date="2018-04" db="EMBL/GenBank/DDBJ databases">
        <title>Draft Genomic Sequencing Of Potential Extraintestinal Pathogenic Escherichia coli B8S56 Isolated from Retail Chicken Skin.</title>
        <authorList>
            <person name="Xu A."/>
            <person name="Tilman S."/>
            <person name="Wisser-Parker K."/>
            <person name="Scullen O.J."/>
            <person name="Sommers C."/>
        </authorList>
    </citation>
    <scope>NUCLEOTIDE SEQUENCE [LARGE SCALE GENOMIC DNA]</scope>
    <source>
        <strain evidence="11 17">B8S56</strain>
    </source>
</reference>
<dbReference type="Proteomes" id="UP000532204">
    <property type="component" value="Unassembled WGS sequence"/>
</dbReference>
<dbReference type="EMBL" id="CP031546">
    <property type="protein sequence ID" value="AXO08816.1"/>
    <property type="molecule type" value="Genomic_DNA"/>
</dbReference>
<sequence length="314" mass="35621">MKRHNQISQLVSNLQNFSRNEHNLNGLSSPACFDVLACQIIDSIRRIRYVETLALRTDYMTPLRKEPNSDVFDPLRAACLYLRDNNYDEACWLVFLATHFGKSNKTGWILCRDIYSGLGTQTWTWDTITDDFAAFEQWFASVSDELTANSSLRQYGNHRKYETKKYHSRRSIPAVFRSYIGFIGATHSHEARFAEAKSFSSSPESLFELLYSGLNAVISFGRTAKFDYLTMLKKTGLLDVEPGHAFLNGATGPLQGSRLLFSNSRTAGDTIDVLNEKLADLAAIIPAPYLRMQVIEDALCNWQKSPDRYVYFGG</sequence>
<reference evidence="5 21" key="8">
    <citation type="submission" date="2019-12" db="EMBL/GenBank/DDBJ databases">
        <authorList>
            <consortium name="GenomeTrakr network: Whole genome sequencing for foodborne pathogen traceback"/>
        </authorList>
    </citation>
    <scope>NUCLEOTIDE SEQUENCE [LARGE SCALE GENOMIC DNA]</scope>
    <source>
        <strain evidence="5 21">PSU-2243</strain>
    </source>
</reference>
<gene>
    <name evidence="10" type="ORF">CCS08_09510</name>
    <name evidence="8" type="ORF">CQ842_10475</name>
    <name evidence="2" type="ORF">CQ842_21365</name>
    <name evidence="11" type="ORF">DD762_25905</name>
    <name evidence="3" type="ORF">DS732_22100</name>
    <name evidence="4" type="ORF">E6D34_21535</name>
    <name evidence="7" type="ORF">FOI11_02020</name>
    <name evidence="12" type="ORF">FOI11_021160</name>
    <name evidence="9" type="ORF">FPI65_28465</name>
    <name evidence="5" type="ORF">GOP25_27185</name>
    <name evidence="6" type="ORF">J0541_005527</name>
    <name evidence="13" type="ORF">NCTC8603_04354</name>
    <name evidence="14" type="ORF">QDW62_04080</name>
</gene>
<dbReference type="EMBL" id="CP063369">
    <property type="protein sequence ID" value="QOY30881.1"/>
    <property type="molecule type" value="Genomic_DNA"/>
</dbReference>
<dbReference type="InterPro" id="IPR041271">
    <property type="entry name" value="AGPT-Pplase3"/>
</dbReference>
<evidence type="ECO:0000313" key="14">
    <source>
        <dbReference type="EMBL" id="WHI02759.1"/>
    </source>
</evidence>
<evidence type="ECO:0000313" key="17">
    <source>
        <dbReference type="Proteomes" id="UP000245761"/>
    </source>
</evidence>
<dbReference type="EMBL" id="VLTB01000480">
    <property type="protein sequence ID" value="NDR95104.1"/>
    <property type="molecule type" value="Genomic_DNA"/>
</dbReference>
<reference evidence="12 23" key="12">
    <citation type="submission" date="2020-10" db="EMBL/GenBank/DDBJ databases">
        <title>Analysis of Genomes of Bacterial Isolates from Lameness Outbreaks in Broilers.</title>
        <authorList>
            <person name="Rhoads D."/>
            <person name="Ekesi N.S."/>
        </authorList>
    </citation>
    <scope>NUCLEOTIDE SEQUENCE [LARGE SCALE GENOMIC DNA]</scope>
    <source>
        <strain evidence="12 23">1409</strain>
    </source>
</reference>
<dbReference type="Proteomes" id="UP000471490">
    <property type="component" value="Unassembled WGS sequence"/>
</dbReference>
<evidence type="ECO:0000313" key="10">
    <source>
        <dbReference type="EMBL" id="OWW55652.1"/>
    </source>
</evidence>
<evidence type="ECO:0000313" key="22">
    <source>
        <dbReference type="Proteomes" id="UP000532204"/>
    </source>
</evidence>
<dbReference type="AlphaFoldDB" id="A0A0A6UXZ4"/>
<dbReference type="Proteomes" id="UP000225264">
    <property type="component" value="Unassembled WGS sequence"/>
</dbReference>
<protein>
    <recommendedName>
        <fullName evidence="1">Alpha-glutamyl/putrescinyl thymine pyrophosphorylase clade 3 domain-containing protein</fullName>
    </recommendedName>
</protein>
<evidence type="ECO:0000313" key="8">
    <source>
        <dbReference type="EMBL" id="MBZ4693470.1"/>
    </source>
</evidence>
<accession>A0A0A6UXZ4</accession>
<evidence type="ECO:0000313" key="12">
    <source>
        <dbReference type="EMBL" id="QOY30881.1"/>
    </source>
</evidence>
<evidence type="ECO:0000313" key="5">
    <source>
        <dbReference type="EMBL" id="EFH5895792.1"/>
    </source>
</evidence>
<dbReference type="EMBL" id="CP122634">
    <property type="protein sequence ID" value="WHI02759.1"/>
    <property type="molecule type" value="Genomic_DNA"/>
</dbReference>
<evidence type="ECO:0000313" key="19">
    <source>
        <dbReference type="Proteomes" id="UP000256244"/>
    </source>
</evidence>
<evidence type="ECO:0000313" key="9">
    <source>
        <dbReference type="EMBL" id="NDR95104.1"/>
    </source>
</evidence>
<evidence type="ECO:0000313" key="15">
    <source>
        <dbReference type="Proteomes" id="UP000197270"/>
    </source>
</evidence>
<dbReference type="Pfam" id="PF18746">
    <property type="entry name" value="aGPT-Pplase3"/>
    <property type="match status" value="1"/>
</dbReference>
<dbReference type="Proteomes" id="UP000531813">
    <property type="component" value="Unassembled WGS sequence"/>
</dbReference>
<dbReference type="EMBL" id="DADUEU010000096">
    <property type="protein sequence ID" value="HBB1576445.1"/>
    <property type="molecule type" value="Genomic_DNA"/>
</dbReference>
<reference evidence="14" key="14">
    <citation type="journal article" date="2023" name="Front. Microbiol.">
        <title>Virotyping and genetic antimicrobial susceptibility testing of porcine ETEC/STEC strains and associated plasmid types.</title>
        <authorList>
            <person name="Vereecke N."/>
            <person name="Van Hoorde S."/>
            <person name="Sperling D."/>
            <person name="Theuns S."/>
            <person name="Devriendt B."/>
            <person name="Cox E."/>
        </authorList>
    </citation>
    <scope>NUCLEOTIDE SEQUENCE</scope>
    <source>
        <strain evidence="14">ETEC4085</strain>
    </source>
</reference>
<dbReference type="Proteomes" id="UP000197270">
    <property type="component" value="Unassembled WGS sequence"/>
</dbReference>
<reference evidence="7 23" key="11">
    <citation type="submission" date="2020-07" db="EMBL/GenBank/DDBJ databases">
        <title>Analysis of Genomes of Bacterial Isolates from Lameness Outbreaks in Broilers.</title>
        <authorList>
            <person name="Ekesi N.S."/>
            <person name="Alrubaye A."/>
            <person name="Rhoads D."/>
        </authorList>
    </citation>
    <scope>NUCLEOTIDE SEQUENCE [LARGE SCALE GENOMIC DNA]</scope>
    <source>
        <strain evidence="7 23">1409</strain>
    </source>
</reference>
<evidence type="ECO:0000313" key="23">
    <source>
        <dbReference type="Proteomes" id="UP000581425"/>
    </source>
</evidence>
<dbReference type="Proteomes" id="UP000245761">
    <property type="component" value="Unassembled WGS sequence"/>
</dbReference>
<dbReference type="EMBL" id="JACGTG010000001">
    <property type="protein sequence ID" value="MBA6238814.1"/>
    <property type="molecule type" value="Genomic_DNA"/>
</dbReference>
<proteinExistence type="predicted"/>
<dbReference type="Proteomes" id="UP001179946">
    <property type="component" value="Chromosome"/>
</dbReference>
<dbReference type="RefSeq" id="WP_000820616.1">
    <property type="nucleotide sequence ID" value="NZ_AP017617.1"/>
</dbReference>
<evidence type="ECO:0000313" key="2">
    <source>
        <dbReference type="EMBL" id="ATP25958.1"/>
    </source>
</evidence>
<dbReference type="Proteomes" id="UP000581425">
    <property type="component" value="Unassembled WGS sequence"/>
</dbReference>
<evidence type="ECO:0000313" key="7">
    <source>
        <dbReference type="EMBL" id="MBA6238814.1"/>
    </source>
</evidence>
<reference evidence="6" key="3">
    <citation type="journal article" date="2018" name="Genome Biol.">
        <title>SKESA: strategic k-mer extension for scrupulous assemblies.</title>
        <authorList>
            <person name="Souvorov A."/>
            <person name="Agarwala R."/>
            <person name="Lipman D.J."/>
        </authorList>
    </citation>
    <scope>NUCLEOTIDE SEQUENCE</scope>
    <source>
        <strain evidence="6">Escherichia coli</strain>
    </source>
</reference>
<dbReference type="EMBL" id="NHTF01000025">
    <property type="protein sequence ID" value="OWW55652.1"/>
    <property type="molecule type" value="Genomic_DNA"/>
</dbReference>
<evidence type="ECO:0000313" key="4">
    <source>
        <dbReference type="EMBL" id="EFC9751791.1"/>
    </source>
</evidence>
<dbReference type="Proteomes" id="UP000255153">
    <property type="component" value="Unassembled WGS sequence"/>
</dbReference>
<dbReference type="EMBL" id="AASWIS010000095">
    <property type="protein sequence ID" value="EFH5895792.1"/>
    <property type="molecule type" value="Genomic_DNA"/>
</dbReference>
<name>A0A0A6UXZ4_ECOLX</name>
<dbReference type="Proteomes" id="UP000870292">
    <property type="component" value="Unassembled WGS sequence"/>
</dbReference>
<dbReference type="EMBL" id="CP024092">
    <property type="protein sequence ID" value="ATP25958.1"/>
    <property type="molecule type" value="Genomic_DNA"/>
</dbReference>
<dbReference type="EMBL" id="UGEE01000003">
    <property type="protein sequence ID" value="STK95658.1"/>
    <property type="molecule type" value="Genomic_DNA"/>
</dbReference>
<dbReference type="Proteomes" id="UP000581425">
    <property type="component" value="Chromosome"/>
</dbReference>
<reference evidence="2 16" key="2">
    <citation type="submission" date="2017-10" db="EMBL/GenBank/DDBJ databases">
        <title>Genome and in vitro analysis of Escherichia coli resistant to antibiotic.</title>
        <authorList>
            <person name="Pereira U.P."/>
            <person name="Facimoto C.T."/>
            <person name="Campos P.A."/>
            <person name="Araujo B.F."/>
            <person name="Royer S."/>
            <person name="Goncalves I.R."/>
            <person name="Ferreira M.L."/>
            <person name="Gontijo P."/>
            <person name="Ribas R.M."/>
        </authorList>
    </citation>
    <scope>NUCLEOTIDE SEQUENCE [LARGE SCALE GENOMIC DNA]</scope>
    <source>
        <strain evidence="2 16">UFU_EC98</strain>
    </source>
</reference>
<reference evidence="8 16" key="10">
    <citation type="submission" date="2020-06" db="EMBL/GenBank/DDBJ databases">
        <title>Genomic analysis of Escherichia coli Ec98 resistant to antibiotic.</title>
        <authorList>
            <person name="Campos L."/>
        </authorList>
    </citation>
    <scope>NUCLEOTIDE SEQUENCE [LARGE SCALE GENOMIC DNA]</scope>
    <source>
        <strain evidence="8 16">UFU_EC98</strain>
    </source>
</reference>
<reference evidence="13 18" key="5">
    <citation type="submission" date="2018-06" db="EMBL/GenBank/DDBJ databases">
        <authorList>
            <consortium name="Pathogen Informatics"/>
            <person name="Doyle S."/>
        </authorList>
    </citation>
    <scope>NUCLEOTIDE SEQUENCE [LARGE SCALE GENOMIC DNA]</scope>
    <source>
        <strain evidence="13 18">NCTC8603</strain>
    </source>
</reference>
<reference evidence="9 20" key="9">
    <citation type="journal article" date="2020" name="Int. J. Nanomedicine">
        <title>Consequences Of Long-Term Bacteria's Exposure To Silver Nanoformulations With Different PhysicoChemical Properties.</title>
        <authorList>
            <person name="Kedziora A."/>
            <person name="Wernecki M."/>
            <person name="Korzekwa K."/>
            <person name="Speruda M."/>
            <person name="Gerasymchuk Y."/>
            <person name="Lukowiak A."/>
            <person name="Bugla-Ploskonska G."/>
        </authorList>
    </citation>
    <scope>NUCLEOTIDE SEQUENCE [LARGE SCALE GENOMIC DNA]</scope>
    <source>
        <strain evidence="9 20">ATCC 11230</strain>
    </source>
</reference>
<evidence type="ECO:0000313" key="6">
    <source>
        <dbReference type="EMBL" id="HBB1576445.1"/>
    </source>
</evidence>
<dbReference type="EMBL" id="AASEBA010000055">
    <property type="protein sequence ID" value="EFC9751791.1"/>
    <property type="molecule type" value="Genomic_DNA"/>
</dbReference>
<evidence type="ECO:0000313" key="20">
    <source>
        <dbReference type="Proteomes" id="UP000471490"/>
    </source>
</evidence>
<evidence type="ECO:0000313" key="3">
    <source>
        <dbReference type="EMBL" id="AXO08816.1"/>
    </source>
</evidence>
<evidence type="ECO:0000313" key="18">
    <source>
        <dbReference type="Proteomes" id="UP000255153"/>
    </source>
</evidence>
<evidence type="ECO:0000313" key="13">
    <source>
        <dbReference type="EMBL" id="STK95658.1"/>
    </source>
</evidence>
<feature type="domain" description="Alpha-glutamyl/putrescinyl thymine pyrophosphorylase clade 3" evidence="1">
    <location>
        <begin position="34"/>
        <end position="313"/>
    </location>
</feature>
<reference evidence="3 19" key="6">
    <citation type="submission" date="2018-08" db="EMBL/GenBank/DDBJ databases">
        <title>Complete genome sequencing and genomic characterization of five Escherichia coli strains co-producing MCR-1 and ESBLs from different origins in China.</title>
        <authorList>
            <person name="Bai L."/>
        </authorList>
    </citation>
    <scope>NUCLEOTIDE SEQUENCE [LARGE SCALE GENOMIC DNA]</scope>
    <source>
        <strain evidence="3">Cq9</strain>
        <strain evidence="19">cq9</strain>
    </source>
</reference>
<reference evidence="10 15" key="1">
    <citation type="submission" date="2017-05" db="EMBL/GenBank/DDBJ databases">
        <title>Sequencing of Escherichia coli that cause persistent and transient Mastitis.</title>
        <authorList>
            <person name="Thacker T.C."/>
            <person name="Lippolis J.D."/>
            <person name="Brunelle B.W."/>
            <person name="Casey T.A."/>
            <person name="Reinhardt T.A."/>
            <person name="Sacco R.E."/>
            <person name="Holman D.B."/>
        </authorList>
    </citation>
    <scope>NUCLEOTIDE SEQUENCE [LARGE SCALE GENOMIC DNA]</scope>
    <source>
        <strain evidence="10 15">ECA-B</strain>
    </source>
</reference>
<evidence type="ECO:0000313" key="16">
    <source>
        <dbReference type="Proteomes" id="UP000225264"/>
    </source>
</evidence>
<organism evidence="6">
    <name type="scientific">Escherichia coli</name>
    <dbReference type="NCBI Taxonomy" id="562"/>
    <lineage>
        <taxon>Bacteria</taxon>
        <taxon>Pseudomonadati</taxon>
        <taxon>Pseudomonadota</taxon>
        <taxon>Gammaproteobacteria</taxon>
        <taxon>Enterobacterales</taxon>
        <taxon>Enterobacteriaceae</taxon>
        <taxon>Escherichia</taxon>
    </lineage>
</organism>
<reference evidence="4 22" key="7">
    <citation type="submission" date="2019-05" db="EMBL/GenBank/DDBJ databases">
        <authorList>
            <consortium name="NARMS: The National Antimicrobial Resistance Monitoring System"/>
        </authorList>
    </citation>
    <scope>NUCLEOTIDE SEQUENCE [LARGE SCALE GENOMIC DNA]</scope>
    <source>
        <strain evidence="4 22">CVM N18EC122</strain>
    </source>
</reference>
<dbReference type="EMBL" id="QEMT01000080">
    <property type="protein sequence ID" value="PWH54621.1"/>
    <property type="molecule type" value="Genomic_DNA"/>
</dbReference>
<evidence type="ECO:0000313" key="11">
    <source>
        <dbReference type="EMBL" id="PWH54621.1"/>
    </source>
</evidence>
<dbReference type="Proteomes" id="UP000256244">
    <property type="component" value="Chromosome"/>
</dbReference>
<evidence type="ECO:0000313" key="21">
    <source>
        <dbReference type="Proteomes" id="UP000531813"/>
    </source>
</evidence>